<dbReference type="KEGG" id="mste:MSTE_00987"/>
<reference evidence="1 2" key="2">
    <citation type="journal article" date="2017" name="Int. J. Syst. Evol. Microbiol.">
        <title>Mycobacterium stephanolepidis sp. nov., a rapidly growing species related to Mycobacterium chelonae, isolated from marine teleost fish, Stephanolepis cirrhifer.</title>
        <authorList>
            <person name="Fukano H."/>
            <person name="Wada S."/>
            <person name="Kurata O."/>
            <person name="Katayama K."/>
            <person name="Fujiwara N."/>
            <person name="Hoshino Y."/>
        </authorList>
    </citation>
    <scope>NUCLEOTIDE SEQUENCE [LARGE SCALE GENOMIC DNA]</scope>
    <source>
        <strain evidence="1 2">NJB0901</strain>
    </source>
</reference>
<sequence length="125" mass="13518">MMTQLLAPDLPSPGTCMPWCTDGDGHPHYLLRGDQSCWGPAHKVVFSLDDHAPASSVVPVPSDATGITVYAYRGYYELPKVKLNVFHDPGDDPCGIDHDFLLTPQEAVDLAFHLIGAAELIGGFK</sequence>
<evidence type="ECO:0000313" key="1">
    <source>
        <dbReference type="EMBL" id="BAX96322.1"/>
    </source>
</evidence>
<gene>
    <name evidence="1" type="ORF">MSTE_00987</name>
</gene>
<keyword evidence="2" id="KW-1185">Reference proteome</keyword>
<proteinExistence type="predicted"/>
<evidence type="ECO:0000313" key="2">
    <source>
        <dbReference type="Proteomes" id="UP000217954"/>
    </source>
</evidence>
<reference evidence="2" key="1">
    <citation type="journal article" date="2017" name="Genome Announc.">
        <title>Complete Genome Sequence of Mycobacterium stephanolepidis.</title>
        <authorList>
            <person name="Fukano H."/>
            <person name="Yoshida M."/>
            <person name="Katayama Y."/>
            <person name="Omatsu T."/>
            <person name="Mizutani T."/>
            <person name="Kurata O."/>
            <person name="Wada S."/>
            <person name="Hoshino Y."/>
        </authorList>
    </citation>
    <scope>NUCLEOTIDE SEQUENCE [LARGE SCALE GENOMIC DNA]</scope>
    <source>
        <strain evidence="2">NJB0901</strain>
    </source>
</reference>
<dbReference type="EMBL" id="AP018165">
    <property type="protein sequence ID" value="BAX96322.1"/>
    <property type="molecule type" value="Genomic_DNA"/>
</dbReference>
<dbReference type="AlphaFoldDB" id="A0A1Z4ETQ6"/>
<organism evidence="1 2">
    <name type="scientific">[Mycobacterium] stephanolepidis</name>
    <dbReference type="NCBI Taxonomy" id="1520670"/>
    <lineage>
        <taxon>Bacteria</taxon>
        <taxon>Bacillati</taxon>
        <taxon>Actinomycetota</taxon>
        <taxon>Actinomycetes</taxon>
        <taxon>Mycobacteriales</taxon>
        <taxon>Mycobacteriaceae</taxon>
        <taxon>Mycobacteroides</taxon>
    </lineage>
</organism>
<accession>A0A1Z4ETQ6</accession>
<name>A0A1Z4ETQ6_9MYCO</name>
<dbReference type="Proteomes" id="UP000217954">
    <property type="component" value="Chromosome"/>
</dbReference>
<protein>
    <submittedName>
        <fullName evidence="1">Uncharacterized protein</fullName>
    </submittedName>
</protein>